<dbReference type="HOGENOM" id="CLU_2951433_0_0_4"/>
<name>A0A0E1VX57_BURPE</name>
<dbReference type="EMBL" id="CM000833">
    <property type="protein sequence ID" value="EET05483.1"/>
    <property type="molecule type" value="Genomic_DNA"/>
</dbReference>
<protein>
    <submittedName>
        <fullName evidence="1">Uncharacterized protein</fullName>
    </submittedName>
</protein>
<proteinExistence type="predicted"/>
<reference evidence="1" key="1">
    <citation type="submission" date="2009-05" db="EMBL/GenBank/DDBJ databases">
        <authorList>
            <person name="Harkins D.M."/>
            <person name="DeShazer D."/>
            <person name="Woods D.E."/>
            <person name="Brinkac L.M."/>
            <person name="Brown K.A."/>
            <person name="Hung G.C."/>
            <person name="Tuanyok A."/>
            <person name="Zhang B."/>
            <person name="Nierman W.C."/>
        </authorList>
    </citation>
    <scope>NUCLEOTIDE SEQUENCE [LARGE SCALE GENOMIC DNA]</scope>
    <source>
        <strain evidence="1">1710a</strain>
    </source>
</reference>
<accession>A0A0E1VX57</accession>
<organism evidence="1">
    <name type="scientific">Burkholderia pseudomallei 1710a</name>
    <dbReference type="NCBI Taxonomy" id="320371"/>
    <lineage>
        <taxon>Bacteria</taxon>
        <taxon>Pseudomonadati</taxon>
        <taxon>Pseudomonadota</taxon>
        <taxon>Betaproteobacteria</taxon>
        <taxon>Burkholderiales</taxon>
        <taxon>Burkholderiaceae</taxon>
        <taxon>Burkholderia</taxon>
        <taxon>pseudomallei group</taxon>
    </lineage>
</organism>
<dbReference type="Proteomes" id="UP000001812">
    <property type="component" value="Chromosome II"/>
</dbReference>
<sequence>MPPSSIRLLKNRMRGHGYERAGRLGEAEQKLSNDNRITRFDLGGMASTSERRRPWAWSVARAVAVGGTSGS</sequence>
<gene>
    <name evidence="1" type="ORF">BURPS1710A_A1160</name>
</gene>
<evidence type="ECO:0000313" key="1">
    <source>
        <dbReference type="EMBL" id="EET05483.1"/>
    </source>
</evidence>
<dbReference type="AlphaFoldDB" id="A0A0E1VX57"/>